<name>A0A2H4SF11_CORMI</name>
<dbReference type="VEuPathDB" id="FungiDB:A9K55_007736"/>
<dbReference type="InterPro" id="IPR036291">
    <property type="entry name" value="NAD(P)-bd_dom_sf"/>
</dbReference>
<dbReference type="PANTHER" id="PTHR47706:SF5">
    <property type="entry name" value="ISOFLAVONE REDUCTASE"/>
    <property type="match status" value="1"/>
</dbReference>
<dbReference type="GO" id="GO:0016491">
    <property type="term" value="F:oxidoreductase activity"/>
    <property type="evidence" value="ECO:0007669"/>
    <property type="project" value="UniProtKB-KW"/>
</dbReference>
<evidence type="ECO:0000256" key="2">
    <source>
        <dbReference type="ARBA" id="ARBA00023002"/>
    </source>
</evidence>
<dbReference type="VEuPathDB" id="FungiDB:CCM_07168"/>
<keyword evidence="1" id="KW-0521">NADP</keyword>
<dbReference type="PANTHER" id="PTHR47706">
    <property type="entry name" value="NMRA-LIKE FAMILY PROTEIN"/>
    <property type="match status" value="1"/>
</dbReference>
<evidence type="ECO:0000313" key="3">
    <source>
        <dbReference type="EMBL" id="ATY61687.1"/>
    </source>
</evidence>
<reference evidence="3 4" key="1">
    <citation type="journal article" date="2017" name="BMC Genomics">
        <title>Chromosome level assembly and secondary metabolite potential of the parasitic fungus Cordyceps militaris.</title>
        <authorList>
            <person name="Kramer G.J."/>
            <person name="Nodwell J.R."/>
        </authorList>
    </citation>
    <scope>NUCLEOTIDE SEQUENCE [LARGE SCALE GENOMIC DNA]</scope>
    <source>
        <strain evidence="3 4">ATCC 34164</strain>
    </source>
</reference>
<evidence type="ECO:0000313" key="4">
    <source>
        <dbReference type="Proteomes" id="UP000323067"/>
    </source>
</evidence>
<evidence type="ECO:0000256" key="1">
    <source>
        <dbReference type="ARBA" id="ARBA00022857"/>
    </source>
</evidence>
<dbReference type="InterPro" id="IPR051609">
    <property type="entry name" value="NmrA/Isoflavone_reductase-like"/>
</dbReference>
<dbReference type="OrthoDB" id="419598at2759"/>
<accession>A0A2H4SF11</accession>
<proteinExistence type="predicted"/>
<gene>
    <name evidence="3" type="ORF">A9K55_007736</name>
</gene>
<dbReference type="Gene3D" id="3.40.50.720">
    <property type="entry name" value="NAD(P)-binding Rossmann-like Domain"/>
    <property type="match status" value="1"/>
</dbReference>
<keyword evidence="2" id="KW-0560">Oxidoreductase</keyword>
<dbReference type="EMBL" id="CP023324">
    <property type="protein sequence ID" value="ATY61687.1"/>
    <property type="molecule type" value="Genomic_DNA"/>
</dbReference>
<protein>
    <submittedName>
        <fullName evidence="3">Isoflavone reductase family</fullName>
    </submittedName>
</protein>
<dbReference type="AlphaFoldDB" id="A0A2H4SF11"/>
<dbReference type="SUPFAM" id="SSF51735">
    <property type="entry name" value="NAD(P)-binding Rossmann-fold domains"/>
    <property type="match status" value="1"/>
</dbReference>
<organism evidence="3 4">
    <name type="scientific">Cordyceps militaris</name>
    <name type="common">Caterpillar fungus</name>
    <name type="synonym">Clavaria militaris</name>
    <dbReference type="NCBI Taxonomy" id="73501"/>
    <lineage>
        <taxon>Eukaryota</taxon>
        <taxon>Fungi</taxon>
        <taxon>Dikarya</taxon>
        <taxon>Ascomycota</taxon>
        <taxon>Pezizomycotina</taxon>
        <taxon>Sordariomycetes</taxon>
        <taxon>Hypocreomycetidae</taxon>
        <taxon>Hypocreales</taxon>
        <taxon>Cordycipitaceae</taxon>
        <taxon>Cordyceps</taxon>
    </lineage>
</organism>
<dbReference type="Proteomes" id="UP000323067">
    <property type="component" value="Chromosome vii"/>
</dbReference>
<sequence>MIRIAVAGGYGLGFLIATGLSQAEHAYNIIVLSGTDRSEFVPYGIQVHVVDYYDKEKLDFALRGIDLVISTISGQEQLNLINAAGHGRVRYFVPSEFEGSLTRRPPARSDPLDRGSAAALTLLRQWSDGPARMKWTAFSCGIFMERFHPFGLLGSFSIGTGEGVGTVGSYVADINACIADYTAKDARGASVKICLTSVVDLVNFIVAAIEIGPSTWPAEYTMRGDKKSLADVVAAMSAARNIPFESNILSYEDLLRHIAYNTEMGQYDRVAYLQRNLQTVNGRYEFSRATLNDAINSSRRVNVQPMNFGQWLETVSPCFDMSALSNQGIFQ</sequence>